<dbReference type="SUPFAM" id="SSF109854">
    <property type="entry name" value="DinB/YfiT-like putative metalloenzymes"/>
    <property type="match status" value="1"/>
</dbReference>
<dbReference type="InterPro" id="IPR024344">
    <property type="entry name" value="MDMPI_metal-binding"/>
</dbReference>
<name>A0A3N2BC24_9MICO</name>
<evidence type="ECO:0000259" key="1">
    <source>
        <dbReference type="Pfam" id="PF07398"/>
    </source>
</evidence>
<feature type="domain" description="Mycothiol-dependent maleylpyruvate isomerase metal-binding" evidence="2">
    <location>
        <begin position="7"/>
        <end position="132"/>
    </location>
</feature>
<proteinExistence type="predicted"/>
<sequence length="261" mass="28983">MDRLAVIDQESARFAEVLTDVAPDTRVPTCPEWDARDLLWHLTEVHLFWAGILNSGARTDAEVAAVDEGMPGRPEHLQELLELRAHATASLIAALRDIADDEPRWSWWGPDQTAGFTRRMQTYEATMHRVDAERTAGLKVTPIADEVAYGAIDHCADVMWAYLPEWAKYTPRAVVELRTDDEEHSWTIEAGRWHGTGPESGNDFDEPRAVRAATGADPDAHFTGTAHDLALWAWGRGGHVMPWGDDVAIVAMQDVIDAGIQ</sequence>
<comment type="caution">
    <text evidence="3">The sequence shown here is derived from an EMBL/GenBank/DDBJ whole genome shotgun (WGS) entry which is preliminary data.</text>
</comment>
<dbReference type="AlphaFoldDB" id="A0A3N2BC24"/>
<dbReference type="PANTHER" id="PTHR40758:SF1">
    <property type="entry name" value="CONSERVED PROTEIN"/>
    <property type="match status" value="1"/>
</dbReference>
<dbReference type="OrthoDB" id="3671213at2"/>
<dbReference type="EMBL" id="RKHK01000001">
    <property type="protein sequence ID" value="ROR72817.1"/>
    <property type="molecule type" value="Genomic_DNA"/>
</dbReference>
<dbReference type="InterPro" id="IPR010872">
    <property type="entry name" value="MDMPI_C-term_domain"/>
</dbReference>
<reference evidence="3 4" key="1">
    <citation type="submission" date="2018-11" db="EMBL/GenBank/DDBJ databases">
        <title>Sequencing the genomes of 1000 actinobacteria strains.</title>
        <authorList>
            <person name="Klenk H.-P."/>
        </authorList>
    </citation>
    <scope>NUCLEOTIDE SEQUENCE [LARGE SCALE GENOMIC DNA]</scope>
    <source>
        <strain evidence="3 4">DSM 11294</strain>
    </source>
</reference>
<dbReference type="InterPro" id="IPR017517">
    <property type="entry name" value="Maleyloyr_isom"/>
</dbReference>
<feature type="domain" description="MDMPI C-terminal" evidence="1">
    <location>
        <begin position="146"/>
        <end position="240"/>
    </location>
</feature>
<dbReference type="Gene3D" id="1.20.120.450">
    <property type="entry name" value="dinb family like domain"/>
    <property type="match status" value="1"/>
</dbReference>
<dbReference type="GO" id="GO:0005886">
    <property type="term" value="C:plasma membrane"/>
    <property type="evidence" value="ECO:0007669"/>
    <property type="project" value="TreeGrafter"/>
</dbReference>
<dbReference type="RefSeq" id="WP_123303331.1">
    <property type="nucleotide sequence ID" value="NZ_RKHK01000001.1"/>
</dbReference>
<dbReference type="NCBIfam" id="TIGR03083">
    <property type="entry name" value="maleylpyruvate isomerase family mycothiol-dependent enzyme"/>
    <property type="match status" value="1"/>
</dbReference>
<dbReference type="PANTHER" id="PTHR40758">
    <property type="entry name" value="CONSERVED PROTEIN"/>
    <property type="match status" value="1"/>
</dbReference>
<evidence type="ECO:0000313" key="4">
    <source>
        <dbReference type="Proteomes" id="UP000280668"/>
    </source>
</evidence>
<dbReference type="Proteomes" id="UP000280668">
    <property type="component" value="Unassembled WGS sequence"/>
</dbReference>
<dbReference type="Pfam" id="PF07398">
    <property type="entry name" value="MDMPI_C"/>
    <property type="match status" value="1"/>
</dbReference>
<dbReference type="Pfam" id="PF11716">
    <property type="entry name" value="MDMPI_N"/>
    <property type="match status" value="1"/>
</dbReference>
<evidence type="ECO:0000313" key="3">
    <source>
        <dbReference type="EMBL" id="ROR72817.1"/>
    </source>
</evidence>
<accession>A0A3N2BC24</accession>
<dbReference type="InterPro" id="IPR034660">
    <property type="entry name" value="DinB/YfiT-like"/>
</dbReference>
<gene>
    <name evidence="3" type="ORF">EDD31_1177</name>
</gene>
<dbReference type="GO" id="GO:0046872">
    <property type="term" value="F:metal ion binding"/>
    <property type="evidence" value="ECO:0007669"/>
    <property type="project" value="InterPro"/>
</dbReference>
<organism evidence="3 4">
    <name type="scientific">Bogoriella caseilytica</name>
    <dbReference type="NCBI Taxonomy" id="56055"/>
    <lineage>
        <taxon>Bacteria</taxon>
        <taxon>Bacillati</taxon>
        <taxon>Actinomycetota</taxon>
        <taxon>Actinomycetes</taxon>
        <taxon>Micrococcales</taxon>
        <taxon>Bogoriellaceae</taxon>
        <taxon>Bogoriella</taxon>
    </lineage>
</organism>
<keyword evidence="4" id="KW-1185">Reference proteome</keyword>
<evidence type="ECO:0000259" key="2">
    <source>
        <dbReference type="Pfam" id="PF11716"/>
    </source>
</evidence>
<protein>
    <submittedName>
        <fullName evidence="3">Uncharacterized protein (TIGR03083 family)</fullName>
    </submittedName>
</protein>